<dbReference type="Proteomes" id="UP001521116">
    <property type="component" value="Unassembled WGS sequence"/>
</dbReference>
<gene>
    <name evidence="1" type="ORF">SLS56_010895</name>
</gene>
<organism evidence="1 2">
    <name type="scientific">Neofusicoccum ribis</name>
    <dbReference type="NCBI Taxonomy" id="45134"/>
    <lineage>
        <taxon>Eukaryota</taxon>
        <taxon>Fungi</taxon>
        <taxon>Dikarya</taxon>
        <taxon>Ascomycota</taxon>
        <taxon>Pezizomycotina</taxon>
        <taxon>Dothideomycetes</taxon>
        <taxon>Dothideomycetes incertae sedis</taxon>
        <taxon>Botryosphaeriales</taxon>
        <taxon>Botryosphaeriaceae</taxon>
        <taxon>Neofusicoccum</taxon>
    </lineage>
</organism>
<evidence type="ECO:0000313" key="2">
    <source>
        <dbReference type="Proteomes" id="UP001521116"/>
    </source>
</evidence>
<protein>
    <submittedName>
        <fullName evidence="1">Uncharacterized protein</fullName>
    </submittedName>
</protein>
<keyword evidence="2" id="KW-1185">Reference proteome</keyword>
<accession>A0ABR3SD49</accession>
<reference evidence="1 2" key="1">
    <citation type="submission" date="2024-02" db="EMBL/GenBank/DDBJ databases">
        <title>De novo assembly and annotation of 12 fungi associated with fruit tree decline syndrome in Ontario, Canada.</title>
        <authorList>
            <person name="Sulman M."/>
            <person name="Ellouze W."/>
            <person name="Ilyukhin E."/>
        </authorList>
    </citation>
    <scope>NUCLEOTIDE SEQUENCE [LARGE SCALE GENOMIC DNA]</scope>
    <source>
        <strain evidence="1 2">M1-105</strain>
    </source>
</reference>
<dbReference type="EMBL" id="JAJVDC020000227">
    <property type="protein sequence ID" value="KAL1617605.1"/>
    <property type="molecule type" value="Genomic_DNA"/>
</dbReference>
<comment type="caution">
    <text evidence="1">The sequence shown here is derived from an EMBL/GenBank/DDBJ whole genome shotgun (WGS) entry which is preliminary data.</text>
</comment>
<sequence>MTYCPSDAGTPFSEDELRRLLGGRIGAPAVQVFINLMDCALLPSMITDLKKVVDKFPETHSDFGKLVEALQKKAKCWSYDAQREAARRAEIAPTRTELSWDNYYYDGTPQRSGAESLLPNFGFGNGWNQDDELRVWGSDVERAFSHTKYSRTKGVDVSTLNIVDDSKTNTSSQETQCVAE</sequence>
<proteinExistence type="predicted"/>
<name>A0ABR3SD49_9PEZI</name>
<evidence type="ECO:0000313" key="1">
    <source>
        <dbReference type="EMBL" id="KAL1617605.1"/>
    </source>
</evidence>